<sequence>MSVVDRPAGPTRRQTSAAAQRGGYVVAAIVNGVLLWLLAVEPGWRAVPFLTEDAAAVVPLVGASLAAGIVANGVYVLVDSPVVRAVGEMVVTGIGLVALVATWRVFPFAFTDPAVDWEYVTRVVLVFAMVGSVVGIVVALVRLVLALARPASAAP</sequence>
<dbReference type="Proteomes" id="UP000008460">
    <property type="component" value="Chromosome"/>
</dbReference>
<dbReference type="eggNOG" id="ENOG5033677">
    <property type="taxonomic scope" value="Bacteria"/>
</dbReference>
<dbReference type="KEGG" id="cfi:Celf_3554"/>
<evidence type="ECO:0000313" key="2">
    <source>
        <dbReference type="EMBL" id="AEE47664.1"/>
    </source>
</evidence>
<evidence type="ECO:0000256" key="1">
    <source>
        <dbReference type="SAM" id="Phobius"/>
    </source>
</evidence>
<name>F4H346_CELFA</name>
<gene>
    <name evidence="2" type="ordered locus">Celf_3554</name>
</gene>
<keyword evidence="3" id="KW-1185">Reference proteome</keyword>
<feature type="transmembrane region" description="Helical" evidence="1">
    <location>
        <begin position="21"/>
        <end position="39"/>
    </location>
</feature>
<reference evidence="2 3" key="1">
    <citation type="submission" date="2011-04" db="EMBL/GenBank/DDBJ databases">
        <title>Complete sequence of Cellulomonas fimi ATCC 484.</title>
        <authorList>
            <consortium name="US DOE Joint Genome Institute"/>
            <person name="Lucas S."/>
            <person name="Han J."/>
            <person name="Lapidus A."/>
            <person name="Cheng J.-F."/>
            <person name="Goodwin L."/>
            <person name="Pitluck S."/>
            <person name="Peters L."/>
            <person name="Chertkov O."/>
            <person name="Detter J.C."/>
            <person name="Han C."/>
            <person name="Tapia R."/>
            <person name="Land M."/>
            <person name="Hauser L."/>
            <person name="Kyrpides N."/>
            <person name="Ivanova N."/>
            <person name="Ovchinnikova G."/>
            <person name="Pagani I."/>
            <person name="Mead D."/>
            <person name="Brumm P."/>
            <person name="Woyke T."/>
        </authorList>
    </citation>
    <scope>NUCLEOTIDE SEQUENCE [LARGE SCALE GENOMIC DNA]</scope>
    <source>
        <strain evidence="3">ATCC 484 / DSM 20113 / JCM 1341 / NBRC 15513 / NCIMB 8980 / NCTC 7547</strain>
    </source>
</reference>
<proteinExistence type="predicted"/>
<keyword evidence="1" id="KW-0472">Membrane</keyword>
<dbReference type="AlphaFoldDB" id="F4H346"/>
<feature type="transmembrane region" description="Helical" evidence="1">
    <location>
        <begin position="85"/>
        <end position="103"/>
    </location>
</feature>
<feature type="transmembrane region" description="Helical" evidence="1">
    <location>
        <begin position="54"/>
        <end position="78"/>
    </location>
</feature>
<dbReference type="HOGENOM" id="CLU_134229_0_0_11"/>
<keyword evidence="1" id="KW-1133">Transmembrane helix</keyword>
<evidence type="ECO:0000313" key="3">
    <source>
        <dbReference type="Proteomes" id="UP000008460"/>
    </source>
</evidence>
<accession>F4H346</accession>
<feature type="transmembrane region" description="Helical" evidence="1">
    <location>
        <begin position="123"/>
        <end position="145"/>
    </location>
</feature>
<keyword evidence="1" id="KW-0812">Transmembrane</keyword>
<protein>
    <submittedName>
        <fullName evidence="2">Uncharacterized protein</fullName>
    </submittedName>
</protein>
<dbReference type="EMBL" id="CP002666">
    <property type="protein sequence ID" value="AEE47664.1"/>
    <property type="molecule type" value="Genomic_DNA"/>
</dbReference>
<dbReference type="RefSeq" id="WP_013772687.1">
    <property type="nucleotide sequence ID" value="NC_015514.1"/>
</dbReference>
<organism evidence="2 3">
    <name type="scientific">Cellulomonas fimi (strain ATCC 484 / DSM 20113 / JCM 1341 / CCUG 24087 / LMG 16345 / NBRC 15513 / NCIMB 8980 / NCTC 7547 / NRS-133)</name>
    <dbReference type="NCBI Taxonomy" id="590998"/>
    <lineage>
        <taxon>Bacteria</taxon>
        <taxon>Bacillati</taxon>
        <taxon>Actinomycetota</taxon>
        <taxon>Actinomycetes</taxon>
        <taxon>Micrococcales</taxon>
        <taxon>Cellulomonadaceae</taxon>
        <taxon>Cellulomonas</taxon>
    </lineage>
</organism>